<name>A0ABZ2ZXG9_9MICC</name>
<evidence type="ECO:0000256" key="1">
    <source>
        <dbReference type="SAM" id="SignalP"/>
    </source>
</evidence>
<feature type="chain" id="PRO_5046174661" evidence="1">
    <location>
        <begin position="22"/>
        <end position="458"/>
    </location>
</feature>
<dbReference type="InterPro" id="IPR006059">
    <property type="entry name" value="SBP"/>
</dbReference>
<evidence type="ECO:0000313" key="3">
    <source>
        <dbReference type="Proteomes" id="UP001448858"/>
    </source>
</evidence>
<dbReference type="Pfam" id="PF01547">
    <property type="entry name" value="SBP_bac_1"/>
    <property type="match status" value="1"/>
</dbReference>
<proteinExistence type="predicted"/>
<keyword evidence="3" id="KW-1185">Reference proteome</keyword>
<dbReference type="Gene3D" id="3.40.190.10">
    <property type="entry name" value="Periplasmic binding protein-like II"/>
    <property type="match status" value="1"/>
</dbReference>
<dbReference type="SUPFAM" id="SSF53850">
    <property type="entry name" value="Periplasmic binding protein-like II"/>
    <property type="match status" value="1"/>
</dbReference>
<protein>
    <submittedName>
        <fullName evidence="2">Extracellular solute-binding protein</fullName>
    </submittedName>
</protein>
<accession>A0ABZ2ZXG9</accession>
<dbReference type="Proteomes" id="UP001448858">
    <property type="component" value="Chromosome"/>
</dbReference>
<feature type="signal peptide" evidence="1">
    <location>
        <begin position="1"/>
        <end position="21"/>
    </location>
</feature>
<reference evidence="2 3" key="1">
    <citation type="submission" date="2024-04" db="EMBL/GenBank/DDBJ databases">
        <title>Arthrobacter sp. from Plains bison fecal sample.</title>
        <authorList>
            <person name="Ruzzini A."/>
        </authorList>
    </citation>
    <scope>NUCLEOTIDE SEQUENCE [LARGE SCALE GENOMIC DNA]</scope>
    <source>
        <strain evidence="2 3">EINP1</strain>
    </source>
</reference>
<organism evidence="2 3">
    <name type="scientific">Arthrobacter citreus</name>
    <dbReference type="NCBI Taxonomy" id="1670"/>
    <lineage>
        <taxon>Bacteria</taxon>
        <taxon>Bacillati</taxon>
        <taxon>Actinomycetota</taxon>
        <taxon>Actinomycetes</taxon>
        <taxon>Micrococcales</taxon>
        <taxon>Micrococcaceae</taxon>
        <taxon>Arthrobacter</taxon>
    </lineage>
</organism>
<keyword evidence="1" id="KW-0732">Signal</keyword>
<gene>
    <name evidence="2" type="ORF">AAE021_12270</name>
</gene>
<evidence type="ECO:0000313" key="2">
    <source>
        <dbReference type="EMBL" id="WZP14957.1"/>
    </source>
</evidence>
<dbReference type="RefSeq" id="WP_342022618.1">
    <property type="nucleotide sequence ID" value="NZ_CP151657.1"/>
</dbReference>
<dbReference type="InterPro" id="IPR050490">
    <property type="entry name" value="Bact_solute-bd_prot1"/>
</dbReference>
<dbReference type="PANTHER" id="PTHR43649:SF14">
    <property type="entry name" value="BLR3389 PROTEIN"/>
    <property type="match status" value="1"/>
</dbReference>
<dbReference type="EMBL" id="CP151657">
    <property type="protein sequence ID" value="WZP14957.1"/>
    <property type="molecule type" value="Genomic_DNA"/>
</dbReference>
<dbReference type="PANTHER" id="PTHR43649">
    <property type="entry name" value="ARABINOSE-BINDING PROTEIN-RELATED"/>
    <property type="match status" value="1"/>
</dbReference>
<sequence length="458" mass="49827">MRNTKIQAKTLLAAGMTTALAMAMVSCGSNDDDGGGSGAGASKTNCANDIVVEDAPVVTYWGWFEDTAQTVDKFNETHDDVQICWTNAGQGADAYTKLSTSLQSKSGAPDIAQIEYDWLNSFLIQGGLVDMTEHGIEEYKDNFTAGAWRDVSSGDSVYAVPVDLGPVGMWYRQDIFDKHGIPVPTTWDEYAAAAKQLSDATGGKTLIGNFAPNGQGQHYAFLDQAGAKPFDFDNSNPSDISINHNDEASKKVFDYWIDLVDQDLVGTDQAWTPEFSTALGTGKYATAIYPVWYNVHIPALEGADAEAVWRAAPIPQWDASSPKQVNWGGSTLAVTVQADDAALATKVAAELYESQETKELGVEVGGLFLAYPEMIESEYFQNRPYEFYGGQQLNKEIFGTAALEYEGVTFSPFTQFYYDESQRLLSEAIEGNMTAAEAADELQASLETYATEQGFTLK</sequence>
<dbReference type="PROSITE" id="PS51257">
    <property type="entry name" value="PROKAR_LIPOPROTEIN"/>
    <property type="match status" value="1"/>
</dbReference>